<protein>
    <submittedName>
        <fullName evidence="1">Uncharacterized protein</fullName>
    </submittedName>
</protein>
<accession>A0AA38FCS1</accession>
<sequence>MEKEVEEKLFLDDGEMLDIKKEGILVSSIPQPYDEVTRMMVHYVTLEGRFSTIPQYHLVLLNHFRCEVK</sequence>
<dbReference type="EMBL" id="JAHRHJ020000009">
    <property type="protein sequence ID" value="KAH9301284.1"/>
    <property type="molecule type" value="Genomic_DNA"/>
</dbReference>
<evidence type="ECO:0000313" key="2">
    <source>
        <dbReference type="Proteomes" id="UP000824469"/>
    </source>
</evidence>
<gene>
    <name evidence="1" type="ORF">KI387_012867</name>
</gene>
<name>A0AA38FCS1_TAXCH</name>
<organism evidence="1 2">
    <name type="scientific">Taxus chinensis</name>
    <name type="common">Chinese yew</name>
    <name type="synonym">Taxus wallichiana var. chinensis</name>
    <dbReference type="NCBI Taxonomy" id="29808"/>
    <lineage>
        <taxon>Eukaryota</taxon>
        <taxon>Viridiplantae</taxon>
        <taxon>Streptophyta</taxon>
        <taxon>Embryophyta</taxon>
        <taxon>Tracheophyta</taxon>
        <taxon>Spermatophyta</taxon>
        <taxon>Pinopsida</taxon>
        <taxon>Pinidae</taxon>
        <taxon>Conifers II</taxon>
        <taxon>Cupressales</taxon>
        <taxon>Taxaceae</taxon>
        <taxon>Taxus</taxon>
    </lineage>
</organism>
<feature type="non-terminal residue" evidence="1">
    <location>
        <position position="69"/>
    </location>
</feature>
<proteinExistence type="predicted"/>
<comment type="caution">
    <text evidence="1">The sequence shown here is derived from an EMBL/GenBank/DDBJ whole genome shotgun (WGS) entry which is preliminary data.</text>
</comment>
<keyword evidence="2" id="KW-1185">Reference proteome</keyword>
<reference evidence="1 2" key="1">
    <citation type="journal article" date="2021" name="Nat. Plants">
        <title>The Taxus genome provides insights into paclitaxel biosynthesis.</title>
        <authorList>
            <person name="Xiong X."/>
            <person name="Gou J."/>
            <person name="Liao Q."/>
            <person name="Li Y."/>
            <person name="Zhou Q."/>
            <person name="Bi G."/>
            <person name="Li C."/>
            <person name="Du R."/>
            <person name="Wang X."/>
            <person name="Sun T."/>
            <person name="Guo L."/>
            <person name="Liang H."/>
            <person name="Lu P."/>
            <person name="Wu Y."/>
            <person name="Zhang Z."/>
            <person name="Ro D.K."/>
            <person name="Shang Y."/>
            <person name="Huang S."/>
            <person name="Yan J."/>
        </authorList>
    </citation>
    <scope>NUCLEOTIDE SEQUENCE [LARGE SCALE GENOMIC DNA]</scope>
    <source>
        <strain evidence="1">Ta-2019</strain>
    </source>
</reference>
<dbReference type="Proteomes" id="UP000824469">
    <property type="component" value="Unassembled WGS sequence"/>
</dbReference>
<evidence type="ECO:0000313" key="1">
    <source>
        <dbReference type="EMBL" id="KAH9301284.1"/>
    </source>
</evidence>
<dbReference type="AlphaFoldDB" id="A0AA38FCS1"/>